<evidence type="ECO:0000313" key="1">
    <source>
        <dbReference type="EMBL" id="MEQ2219463.1"/>
    </source>
</evidence>
<proteinExistence type="predicted"/>
<dbReference type="EMBL" id="JAHRIN010079458">
    <property type="protein sequence ID" value="MEQ2219463.1"/>
    <property type="molecule type" value="Genomic_DNA"/>
</dbReference>
<protein>
    <submittedName>
        <fullName evidence="1">Uncharacterized protein</fullName>
    </submittedName>
</protein>
<sequence length="90" mass="10242">MNEIIIVREDKGAALLNLQAVLATGDSIAAVYLGGLEVLRTQPGLINHLGGRQRGERILISKKISFWMIFTHKYTLFYTMFIHHHDLYSD</sequence>
<gene>
    <name evidence="1" type="ORF">XENOCAPTIV_018273</name>
</gene>
<accession>A0ABV0SID3</accession>
<comment type="caution">
    <text evidence="1">The sequence shown here is derived from an EMBL/GenBank/DDBJ whole genome shotgun (WGS) entry which is preliminary data.</text>
</comment>
<name>A0ABV0SID3_9TELE</name>
<organism evidence="1 2">
    <name type="scientific">Xenoophorus captivus</name>
    <dbReference type="NCBI Taxonomy" id="1517983"/>
    <lineage>
        <taxon>Eukaryota</taxon>
        <taxon>Metazoa</taxon>
        <taxon>Chordata</taxon>
        <taxon>Craniata</taxon>
        <taxon>Vertebrata</taxon>
        <taxon>Euteleostomi</taxon>
        <taxon>Actinopterygii</taxon>
        <taxon>Neopterygii</taxon>
        <taxon>Teleostei</taxon>
        <taxon>Neoteleostei</taxon>
        <taxon>Acanthomorphata</taxon>
        <taxon>Ovalentaria</taxon>
        <taxon>Atherinomorphae</taxon>
        <taxon>Cyprinodontiformes</taxon>
        <taxon>Goodeidae</taxon>
        <taxon>Xenoophorus</taxon>
    </lineage>
</organism>
<dbReference type="Proteomes" id="UP001434883">
    <property type="component" value="Unassembled WGS sequence"/>
</dbReference>
<evidence type="ECO:0000313" key="2">
    <source>
        <dbReference type="Proteomes" id="UP001434883"/>
    </source>
</evidence>
<reference evidence="1 2" key="1">
    <citation type="submission" date="2021-06" db="EMBL/GenBank/DDBJ databases">
        <authorList>
            <person name="Palmer J.M."/>
        </authorList>
    </citation>
    <scope>NUCLEOTIDE SEQUENCE [LARGE SCALE GENOMIC DNA]</scope>
    <source>
        <strain evidence="1 2">XC_2019</strain>
        <tissue evidence="1">Muscle</tissue>
    </source>
</reference>
<keyword evidence="2" id="KW-1185">Reference proteome</keyword>